<proteinExistence type="predicted"/>
<comment type="caution">
    <text evidence="1">The sequence shown here is derived from an EMBL/GenBank/DDBJ whole genome shotgun (WGS) entry which is preliminary data.</text>
</comment>
<accession>A0A9J6AKC2</accession>
<sequence length="357" mass="39709">MASQNEKDLVDVLFGVVTNVTARLDIQANVVERISSSSPYHRRSESVKKMSIYDDARGVDTNGLNACLDFFRDLEGDVIEIPDEVSLSSIDELVDFSWDLDILNDMLGVHSVKDELKVTIGRFRMEDREAQIFFKVGTTFYVKDSGAGGGILGGAVGGEEHFRHSMVYELGGKVEEDEGVSDLGPADERVSNLGPLKLVKGFLQVVLYIPTGLKFQMLETFRLFVIKQRMVVFIELGIVLVANTFLQKLDVFPPISFQYFWYRSGCKPSRPGALLRISVVGLKEIDKMREDVGGEVGLISYGVSRVIFRVEDFVPSPSIDGGSMEETGGGISLIDPVNPRFCSLEFFFHFEEGIIVF</sequence>
<name>A0A9J6AKC2_SOLCO</name>
<protein>
    <submittedName>
        <fullName evidence="1">Uncharacterized protein</fullName>
    </submittedName>
</protein>
<reference evidence="1 2" key="1">
    <citation type="submission" date="2020-09" db="EMBL/GenBank/DDBJ databases">
        <title>De no assembly of potato wild relative species, Solanum commersonii.</title>
        <authorList>
            <person name="Cho K."/>
        </authorList>
    </citation>
    <scope>NUCLEOTIDE SEQUENCE [LARGE SCALE GENOMIC DNA]</scope>
    <source>
        <strain evidence="1">LZ3.2</strain>
        <tissue evidence="1">Leaf</tissue>
    </source>
</reference>
<dbReference type="EMBL" id="JACXVP010000002">
    <property type="protein sequence ID" value="KAG5624780.1"/>
    <property type="molecule type" value="Genomic_DNA"/>
</dbReference>
<gene>
    <name evidence="1" type="ORF">H5410_009998</name>
</gene>
<keyword evidence="2" id="KW-1185">Reference proteome</keyword>
<dbReference type="AlphaFoldDB" id="A0A9J6AKC2"/>
<evidence type="ECO:0000313" key="1">
    <source>
        <dbReference type="EMBL" id="KAG5624780.1"/>
    </source>
</evidence>
<dbReference type="Proteomes" id="UP000824120">
    <property type="component" value="Chromosome 2"/>
</dbReference>
<evidence type="ECO:0000313" key="2">
    <source>
        <dbReference type="Proteomes" id="UP000824120"/>
    </source>
</evidence>
<organism evidence="1 2">
    <name type="scientific">Solanum commersonii</name>
    <name type="common">Commerson's wild potato</name>
    <name type="synonym">Commerson's nightshade</name>
    <dbReference type="NCBI Taxonomy" id="4109"/>
    <lineage>
        <taxon>Eukaryota</taxon>
        <taxon>Viridiplantae</taxon>
        <taxon>Streptophyta</taxon>
        <taxon>Embryophyta</taxon>
        <taxon>Tracheophyta</taxon>
        <taxon>Spermatophyta</taxon>
        <taxon>Magnoliopsida</taxon>
        <taxon>eudicotyledons</taxon>
        <taxon>Gunneridae</taxon>
        <taxon>Pentapetalae</taxon>
        <taxon>asterids</taxon>
        <taxon>lamiids</taxon>
        <taxon>Solanales</taxon>
        <taxon>Solanaceae</taxon>
        <taxon>Solanoideae</taxon>
        <taxon>Solaneae</taxon>
        <taxon>Solanum</taxon>
    </lineage>
</organism>